<dbReference type="Proteomes" id="UP000076532">
    <property type="component" value="Unassembled WGS sequence"/>
</dbReference>
<evidence type="ECO:0000313" key="8">
    <source>
        <dbReference type="EMBL" id="KZP34232.1"/>
    </source>
</evidence>
<feature type="transmembrane region" description="Helical" evidence="7">
    <location>
        <begin position="129"/>
        <end position="148"/>
    </location>
</feature>
<comment type="subcellular location">
    <subcellularLocation>
        <location evidence="1">Membrane</location>
        <topology evidence="1">Multi-pass membrane protein</topology>
    </subcellularLocation>
</comment>
<dbReference type="STRING" id="436010.A0A166WY87"/>
<feature type="transmembrane region" description="Helical" evidence="7">
    <location>
        <begin position="160"/>
        <end position="179"/>
    </location>
</feature>
<feature type="transmembrane region" description="Helical" evidence="7">
    <location>
        <begin position="442"/>
        <end position="460"/>
    </location>
</feature>
<dbReference type="Gene3D" id="1.20.1250.20">
    <property type="entry name" value="MFS general substrate transporter like domains"/>
    <property type="match status" value="1"/>
</dbReference>
<feature type="transmembrane region" description="Helical" evidence="7">
    <location>
        <begin position="279"/>
        <end position="298"/>
    </location>
</feature>
<name>A0A166WY87_9AGAM</name>
<keyword evidence="3" id="KW-0813">Transport</keyword>
<dbReference type="AlphaFoldDB" id="A0A166WY87"/>
<dbReference type="OrthoDB" id="330047at2759"/>
<dbReference type="GO" id="GO:0000329">
    <property type="term" value="C:fungal-type vacuole membrane"/>
    <property type="evidence" value="ECO:0007669"/>
    <property type="project" value="TreeGrafter"/>
</dbReference>
<feature type="transmembrane region" description="Helical" evidence="7">
    <location>
        <begin position="104"/>
        <end position="123"/>
    </location>
</feature>
<evidence type="ECO:0000256" key="3">
    <source>
        <dbReference type="ARBA" id="ARBA00022448"/>
    </source>
</evidence>
<evidence type="ECO:0000256" key="6">
    <source>
        <dbReference type="ARBA" id="ARBA00023136"/>
    </source>
</evidence>
<evidence type="ECO:0000256" key="4">
    <source>
        <dbReference type="ARBA" id="ARBA00022692"/>
    </source>
</evidence>
<proteinExistence type="inferred from homology"/>
<evidence type="ECO:0000256" key="7">
    <source>
        <dbReference type="SAM" id="Phobius"/>
    </source>
</evidence>
<gene>
    <name evidence="8" type="ORF">FIBSPDRAFT_915586</name>
</gene>
<organism evidence="8 9">
    <name type="scientific">Athelia psychrophila</name>
    <dbReference type="NCBI Taxonomy" id="1759441"/>
    <lineage>
        <taxon>Eukaryota</taxon>
        <taxon>Fungi</taxon>
        <taxon>Dikarya</taxon>
        <taxon>Basidiomycota</taxon>
        <taxon>Agaricomycotina</taxon>
        <taxon>Agaricomycetes</taxon>
        <taxon>Agaricomycetidae</taxon>
        <taxon>Atheliales</taxon>
        <taxon>Atheliaceae</taxon>
        <taxon>Athelia</taxon>
    </lineage>
</organism>
<dbReference type="GO" id="GO:0022857">
    <property type="term" value="F:transmembrane transporter activity"/>
    <property type="evidence" value="ECO:0007669"/>
    <property type="project" value="InterPro"/>
</dbReference>
<protein>
    <submittedName>
        <fullName evidence="8">MFS general substrate transporter</fullName>
    </submittedName>
</protein>
<keyword evidence="4 7" id="KW-0812">Transmembrane</keyword>
<keyword evidence="9" id="KW-1185">Reference proteome</keyword>
<evidence type="ECO:0000313" key="9">
    <source>
        <dbReference type="Proteomes" id="UP000076532"/>
    </source>
</evidence>
<feature type="transmembrane region" description="Helical" evidence="7">
    <location>
        <begin position="318"/>
        <end position="341"/>
    </location>
</feature>
<sequence length="464" mass="50066">MVHSSEVSIARRGAQVACAVFFCFTCAGIIFGFAALKPVLVSEGVYSDLCPTRDQDANGNQPVPCREQDLRLNFMFTIATVVTNVAALPIGYILDRIGPQRTSILGGTIFALGCFCFGLGIRTPGFDSYAIGYVVIAIGSPLIFLSQFHLSNAFPVNSGLILSLIIGSFDASSLPMVAYREIYYASGGWLTSRAWFWGYAFLGLFVILEQLFLAPRTVYTRGDDSVKDLSEPAPTERTGLLADAGERDQDHLPDEIVSSDPLTGKLFGYSAGSQIWSSWFWIVTAFLCVHMLRINLYIQTAHSQLLYYTGDPALADSLIRAFTYLLPLGGIVGIPFVGYLLDKRCSRDAFVTLAVFGVLFGALGMGGSAGAQVAGITVLVILRPLMYTAVSDYAAKTFGFQTFGTVYGLANTLSGLFGLVQWPLDVLVKLPLDGNYSPVNAALLVAGLVTSTALASRIWLGTRR</sequence>
<feature type="transmembrane region" description="Helical" evidence="7">
    <location>
        <begin position="371"/>
        <end position="390"/>
    </location>
</feature>
<evidence type="ECO:0000256" key="2">
    <source>
        <dbReference type="ARBA" id="ARBA00006595"/>
    </source>
</evidence>
<feature type="transmembrane region" description="Helical" evidence="7">
    <location>
        <begin position="194"/>
        <end position="213"/>
    </location>
</feature>
<dbReference type="InterPro" id="IPR011701">
    <property type="entry name" value="MFS"/>
</dbReference>
<reference evidence="8 9" key="1">
    <citation type="journal article" date="2016" name="Mol. Biol. Evol.">
        <title>Comparative Genomics of Early-Diverging Mushroom-Forming Fungi Provides Insights into the Origins of Lignocellulose Decay Capabilities.</title>
        <authorList>
            <person name="Nagy L.G."/>
            <person name="Riley R."/>
            <person name="Tritt A."/>
            <person name="Adam C."/>
            <person name="Daum C."/>
            <person name="Floudas D."/>
            <person name="Sun H."/>
            <person name="Yadav J.S."/>
            <person name="Pangilinan J."/>
            <person name="Larsson K.H."/>
            <person name="Matsuura K."/>
            <person name="Barry K."/>
            <person name="Labutti K."/>
            <person name="Kuo R."/>
            <person name="Ohm R.A."/>
            <person name="Bhattacharya S.S."/>
            <person name="Shirouzu T."/>
            <person name="Yoshinaga Y."/>
            <person name="Martin F.M."/>
            <person name="Grigoriev I.V."/>
            <person name="Hibbett D.S."/>
        </authorList>
    </citation>
    <scope>NUCLEOTIDE SEQUENCE [LARGE SCALE GENOMIC DNA]</scope>
    <source>
        <strain evidence="8 9">CBS 109695</strain>
    </source>
</reference>
<accession>A0A166WY87</accession>
<feature type="transmembrane region" description="Helical" evidence="7">
    <location>
        <begin position="16"/>
        <end position="36"/>
    </location>
</feature>
<keyword evidence="6 7" id="KW-0472">Membrane</keyword>
<comment type="similarity">
    <text evidence="2">Belongs to the SLC43A transporter (TC 2.A.1.44) family.</text>
</comment>
<dbReference type="Pfam" id="PF07690">
    <property type="entry name" value="MFS_1"/>
    <property type="match status" value="1"/>
</dbReference>
<dbReference type="SUPFAM" id="SSF103473">
    <property type="entry name" value="MFS general substrate transporter"/>
    <property type="match status" value="1"/>
</dbReference>
<dbReference type="EMBL" id="KV417480">
    <property type="protein sequence ID" value="KZP34232.1"/>
    <property type="molecule type" value="Genomic_DNA"/>
</dbReference>
<dbReference type="PANTHER" id="PTHR20772:SF2">
    <property type="entry name" value="PROTEIN FMP42"/>
    <property type="match status" value="1"/>
</dbReference>
<dbReference type="InterPro" id="IPR052599">
    <property type="entry name" value="SLC43A_AATransporter"/>
</dbReference>
<evidence type="ECO:0000256" key="5">
    <source>
        <dbReference type="ARBA" id="ARBA00022989"/>
    </source>
</evidence>
<feature type="transmembrane region" description="Helical" evidence="7">
    <location>
        <begin position="72"/>
        <end position="92"/>
    </location>
</feature>
<dbReference type="InterPro" id="IPR036259">
    <property type="entry name" value="MFS_trans_sf"/>
</dbReference>
<evidence type="ECO:0000256" key="1">
    <source>
        <dbReference type="ARBA" id="ARBA00004141"/>
    </source>
</evidence>
<feature type="transmembrane region" description="Helical" evidence="7">
    <location>
        <begin position="402"/>
        <end position="422"/>
    </location>
</feature>
<keyword evidence="5 7" id="KW-1133">Transmembrane helix</keyword>
<dbReference type="PANTHER" id="PTHR20772">
    <property type="entry name" value="PROTEIN FMP42"/>
    <property type="match status" value="1"/>
</dbReference>